<organism evidence="2 3">
    <name type="scientific">Rotaria magnacalcarata</name>
    <dbReference type="NCBI Taxonomy" id="392030"/>
    <lineage>
        <taxon>Eukaryota</taxon>
        <taxon>Metazoa</taxon>
        <taxon>Spiralia</taxon>
        <taxon>Gnathifera</taxon>
        <taxon>Rotifera</taxon>
        <taxon>Eurotatoria</taxon>
        <taxon>Bdelloidea</taxon>
        <taxon>Philodinida</taxon>
        <taxon>Philodinidae</taxon>
        <taxon>Rotaria</taxon>
    </lineage>
</organism>
<dbReference type="InterPro" id="IPR045860">
    <property type="entry name" value="Snake_toxin-like_sf"/>
</dbReference>
<evidence type="ECO:0000313" key="2">
    <source>
        <dbReference type="EMBL" id="CAF2124769.1"/>
    </source>
</evidence>
<dbReference type="SUPFAM" id="SSF57302">
    <property type="entry name" value="Snake toxin-like"/>
    <property type="match status" value="1"/>
</dbReference>
<dbReference type="AlphaFoldDB" id="A0A816VK77"/>
<dbReference type="Proteomes" id="UP000663824">
    <property type="component" value="Unassembled WGS sequence"/>
</dbReference>
<protein>
    <submittedName>
        <fullName evidence="2">Uncharacterized protein</fullName>
    </submittedName>
</protein>
<feature type="signal peptide" evidence="1">
    <location>
        <begin position="1"/>
        <end position="27"/>
    </location>
</feature>
<keyword evidence="1" id="KW-0732">Signal</keyword>
<feature type="non-terminal residue" evidence="2">
    <location>
        <position position="1"/>
    </location>
</feature>
<feature type="chain" id="PRO_5032283603" evidence="1">
    <location>
        <begin position="28"/>
        <end position="116"/>
    </location>
</feature>
<sequence>THTSMLTLWQSFLIWIVFLFLMQSTDGLRCYSCSNCNDPFNSNGVQITEGSNDMYCMKTKLLSVVTRSLQPSCISLNDKDDGIWCCEKDLCNSAMKTKTMNSFFSSMIIISVMKFY</sequence>
<accession>A0A816VK77</accession>
<reference evidence="2" key="1">
    <citation type="submission" date="2021-02" db="EMBL/GenBank/DDBJ databases">
        <authorList>
            <person name="Nowell W R."/>
        </authorList>
    </citation>
    <scope>NUCLEOTIDE SEQUENCE</scope>
</reference>
<comment type="caution">
    <text evidence="2">The sequence shown here is derived from an EMBL/GenBank/DDBJ whole genome shotgun (WGS) entry which is preliminary data.</text>
</comment>
<evidence type="ECO:0000313" key="3">
    <source>
        <dbReference type="Proteomes" id="UP000663824"/>
    </source>
</evidence>
<dbReference type="EMBL" id="CAJNRE010014114">
    <property type="protein sequence ID" value="CAF2124769.1"/>
    <property type="molecule type" value="Genomic_DNA"/>
</dbReference>
<name>A0A816VK77_9BILA</name>
<gene>
    <name evidence="2" type="ORF">MBJ925_LOCUS26554</name>
</gene>
<proteinExistence type="predicted"/>
<evidence type="ECO:0000256" key="1">
    <source>
        <dbReference type="SAM" id="SignalP"/>
    </source>
</evidence>